<keyword evidence="1 3" id="KW-0378">Hydrolase</keyword>
<dbReference type="Proteomes" id="UP000241764">
    <property type="component" value="Unassembled WGS sequence"/>
</dbReference>
<dbReference type="Pfam" id="PF00857">
    <property type="entry name" value="Isochorismatase"/>
    <property type="match status" value="1"/>
</dbReference>
<dbReference type="InterPro" id="IPR000868">
    <property type="entry name" value="Isochorismatase-like_dom"/>
</dbReference>
<protein>
    <submittedName>
        <fullName evidence="3">Cysteine hydrolase</fullName>
    </submittedName>
</protein>
<dbReference type="InterPro" id="IPR050272">
    <property type="entry name" value="Isochorismatase-like_hydrls"/>
</dbReference>
<evidence type="ECO:0000256" key="1">
    <source>
        <dbReference type="ARBA" id="ARBA00022801"/>
    </source>
</evidence>
<accession>A0A2P7BJ60</accession>
<dbReference type="CDD" id="cd00431">
    <property type="entry name" value="cysteine_hydrolases"/>
    <property type="match status" value="1"/>
</dbReference>
<dbReference type="EMBL" id="PGGM01000002">
    <property type="protein sequence ID" value="PSH66509.1"/>
    <property type="molecule type" value="Genomic_DNA"/>
</dbReference>
<reference evidence="4" key="1">
    <citation type="submission" date="2017-11" db="EMBL/GenBank/DDBJ databases">
        <authorList>
            <person name="Kuznetsova I."/>
            <person name="Sazanova A."/>
            <person name="Chirak E."/>
            <person name="Safronova V."/>
            <person name="Willems A."/>
        </authorList>
    </citation>
    <scope>NUCLEOTIDE SEQUENCE [LARGE SCALE GENOMIC DNA]</scope>
    <source>
        <strain evidence="4">CCBAU 03422</strain>
    </source>
</reference>
<evidence type="ECO:0000313" key="3">
    <source>
        <dbReference type="EMBL" id="PSH66509.1"/>
    </source>
</evidence>
<dbReference type="AlphaFoldDB" id="A0A2P7BJ60"/>
<proteinExistence type="predicted"/>
<keyword evidence="4" id="KW-1185">Reference proteome</keyword>
<evidence type="ECO:0000313" key="4">
    <source>
        <dbReference type="Proteomes" id="UP000241764"/>
    </source>
</evidence>
<dbReference type="Gene3D" id="3.40.50.850">
    <property type="entry name" value="Isochorismatase-like"/>
    <property type="match status" value="1"/>
</dbReference>
<comment type="caution">
    <text evidence="3">The sequence shown here is derived from an EMBL/GenBank/DDBJ whole genome shotgun (WGS) entry which is preliminary data.</text>
</comment>
<evidence type="ECO:0000259" key="2">
    <source>
        <dbReference type="Pfam" id="PF00857"/>
    </source>
</evidence>
<dbReference type="InterPro" id="IPR036380">
    <property type="entry name" value="Isochorismatase-like_sf"/>
</dbReference>
<dbReference type="OrthoDB" id="9814140at2"/>
<gene>
    <name evidence="3" type="ORF">CU103_06965</name>
</gene>
<dbReference type="SUPFAM" id="SSF52499">
    <property type="entry name" value="Isochorismatase-like hydrolases"/>
    <property type="match status" value="1"/>
</dbReference>
<feature type="domain" description="Isochorismatase-like" evidence="2">
    <location>
        <begin position="19"/>
        <end position="193"/>
    </location>
</feature>
<dbReference type="PANTHER" id="PTHR43540">
    <property type="entry name" value="PEROXYUREIDOACRYLATE/UREIDOACRYLATE AMIDOHYDROLASE-RELATED"/>
    <property type="match status" value="1"/>
</dbReference>
<name>A0A2P7BJ60_9HYPH</name>
<dbReference type="GO" id="GO:0016787">
    <property type="term" value="F:hydrolase activity"/>
    <property type="evidence" value="ECO:0007669"/>
    <property type="project" value="UniProtKB-KW"/>
</dbReference>
<sequence>MHGLAIPETIAEATRPETTALVVYDMQIGILRQLENGPAILERVLHTLQLARSAGIRVFFMRHMSLPARMAGVFQFRQMMAWQRKSSVEDVNPWFLRDSPGFALAPELEVRDDEVIFDKITFSAFEGTPLAIAMRDCGLKSFLICGIATEIGIEPTVRHGADLGLIPIVVEDACGGGEAEAADRAMAGMKFMGDAMFCTVEGLSAVWR</sequence>
<organism evidence="3 4">
    <name type="scientific">Phyllobacterium sophorae</name>
    <dbReference type="NCBI Taxonomy" id="1520277"/>
    <lineage>
        <taxon>Bacteria</taxon>
        <taxon>Pseudomonadati</taxon>
        <taxon>Pseudomonadota</taxon>
        <taxon>Alphaproteobacteria</taxon>
        <taxon>Hyphomicrobiales</taxon>
        <taxon>Phyllobacteriaceae</taxon>
        <taxon>Phyllobacterium</taxon>
    </lineage>
</organism>